<dbReference type="PANTHER" id="PTHR42686:SF1">
    <property type="entry name" value="GH17980P-RELATED"/>
    <property type="match status" value="1"/>
</dbReference>
<dbReference type="EC" id="1.1.1.107" evidence="2"/>
<proteinExistence type="predicted"/>
<reference evidence="2 3" key="1">
    <citation type="submission" date="2019-02" db="EMBL/GenBank/DDBJ databases">
        <title>Deep-cultivation of Planctomycetes and their phenomic and genomic characterization uncovers novel biology.</title>
        <authorList>
            <person name="Wiegand S."/>
            <person name="Jogler M."/>
            <person name="Boedeker C."/>
            <person name="Pinto D."/>
            <person name="Vollmers J."/>
            <person name="Rivas-Marin E."/>
            <person name="Kohn T."/>
            <person name="Peeters S.H."/>
            <person name="Heuer A."/>
            <person name="Rast P."/>
            <person name="Oberbeckmann S."/>
            <person name="Bunk B."/>
            <person name="Jeske O."/>
            <person name="Meyerdierks A."/>
            <person name="Storesund J.E."/>
            <person name="Kallscheuer N."/>
            <person name="Luecker S."/>
            <person name="Lage O.M."/>
            <person name="Pohl T."/>
            <person name="Merkel B.J."/>
            <person name="Hornburger P."/>
            <person name="Mueller R.-W."/>
            <person name="Bruemmer F."/>
            <person name="Labrenz M."/>
            <person name="Spormann A.M."/>
            <person name="Op Den Camp H."/>
            <person name="Overmann J."/>
            <person name="Amann R."/>
            <person name="Jetten M.S.M."/>
            <person name="Mascher T."/>
            <person name="Medema M.H."/>
            <person name="Devos D.P."/>
            <person name="Kaster A.-K."/>
            <person name="Ovreas L."/>
            <person name="Rohde M."/>
            <person name="Galperin M.Y."/>
            <person name="Jogler C."/>
        </authorList>
    </citation>
    <scope>NUCLEOTIDE SEQUENCE [LARGE SCALE GENOMIC DNA]</scope>
    <source>
        <strain evidence="2 3">Pla22</strain>
    </source>
</reference>
<accession>A0A5C5WHL1</accession>
<dbReference type="AlphaFoldDB" id="A0A5C5WHL1"/>
<dbReference type="InterPro" id="IPR036812">
    <property type="entry name" value="NAD(P)_OxRdtase_dom_sf"/>
</dbReference>
<protein>
    <submittedName>
        <fullName evidence="2">Pyridoxal 4-dehydrogenase</fullName>
        <ecNumber evidence="2">1.1.1.107</ecNumber>
    </submittedName>
</protein>
<dbReference type="GO" id="GO:0050235">
    <property type="term" value="F:pyridoxal 4-dehydrogenase activity"/>
    <property type="evidence" value="ECO:0007669"/>
    <property type="project" value="UniProtKB-EC"/>
</dbReference>
<organism evidence="2 3">
    <name type="scientific">Rubripirellula amarantea</name>
    <dbReference type="NCBI Taxonomy" id="2527999"/>
    <lineage>
        <taxon>Bacteria</taxon>
        <taxon>Pseudomonadati</taxon>
        <taxon>Planctomycetota</taxon>
        <taxon>Planctomycetia</taxon>
        <taxon>Pirellulales</taxon>
        <taxon>Pirellulaceae</taxon>
        <taxon>Rubripirellula</taxon>
    </lineage>
</organism>
<evidence type="ECO:0000259" key="1">
    <source>
        <dbReference type="Pfam" id="PF00248"/>
    </source>
</evidence>
<dbReference type="InterPro" id="IPR020471">
    <property type="entry name" value="AKR"/>
</dbReference>
<evidence type="ECO:0000313" key="3">
    <source>
        <dbReference type="Proteomes" id="UP000316598"/>
    </source>
</evidence>
<keyword evidence="2" id="KW-0560">Oxidoreductase</keyword>
<dbReference type="Proteomes" id="UP000316598">
    <property type="component" value="Unassembled WGS sequence"/>
</dbReference>
<gene>
    <name evidence="2" type="primary">pld1</name>
    <name evidence="2" type="ORF">Pla22_30190</name>
</gene>
<dbReference type="InterPro" id="IPR023210">
    <property type="entry name" value="NADP_OxRdtase_dom"/>
</dbReference>
<name>A0A5C5WHL1_9BACT</name>
<comment type="caution">
    <text evidence="2">The sequence shown here is derived from an EMBL/GenBank/DDBJ whole genome shotgun (WGS) entry which is preliminary data.</text>
</comment>
<keyword evidence="3" id="KW-1185">Reference proteome</keyword>
<feature type="domain" description="NADP-dependent oxidoreductase" evidence="1">
    <location>
        <begin position="26"/>
        <end position="304"/>
    </location>
</feature>
<dbReference type="EMBL" id="SJPI01000002">
    <property type="protein sequence ID" value="TWT50278.1"/>
    <property type="molecule type" value="Genomic_DNA"/>
</dbReference>
<dbReference type="CDD" id="cd19152">
    <property type="entry name" value="AKR_AKR15A"/>
    <property type="match status" value="1"/>
</dbReference>
<dbReference type="PANTHER" id="PTHR42686">
    <property type="entry name" value="GH17980P-RELATED"/>
    <property type="match status" value="1"/>
</dbReference>
<evidence type="ECO:0000313" key="2">
    <source>
        <dbReference type="EMBL" id="TWT50278.1"/>
    </source>
</evidence>
<sequence length="325" mass="35862">MLVASSDETKRDIVQSWVASMKAPIVIDSAGKYGAGLALEVIGRELQNAGVDPADVIISNKLGWRRTPLTGSEPTFEPGVWKDLKHDAAQDISGQGIRRCWEEGNELLGRYQTSLLSVHDPDEYLAAARNKEERAKRFADVLEAYEVLAEIRDEHDLDGVGIGCKDWRVVQELNEHVAFDWVMIANSLTIMSHPSELLRFLALLKDNGVAVVNSAVLHGGFLVGGDFCDYKPIDPSNPDHAAKLDWRSRFSSICNEHQVNLFQAAVAFATAHDAITSIALSSSEPRRTPSMVDAVHAKLPREFWLSLIAEELIRDEPSIIGKLLA</sequence>
<dbReference type="Gene3D" id="3.20.20.100">
    <property type="entry name" value="NADP-dependent oxidoreductase domain"/>
    <property type="match status" value="1"/>
</dbReference>
<dbReference type="GO" id="GO:0005829">
    <property type="term" value="C:cytosol"/>
    <property type="evidence" value="ECO:0007669"/>
    <property type="project" value="TreeGrafter"/>
</dbReference>
<dbReference type="Pfam" id="PF00248">
    <property type="entry name" value="Aldo_ket_red"/>
    <property type="match status" value="1"/>
</dbReference>
<dbReference type="SUPFAM" id="SSF51430">
    <property type="entry name" value="NAD(P)-linked oxidoreductase"/>
    <property type="match status" value="1"/>
</dbReference>